<dbReference type="UniPathway" id="UPA00916">
    <property type="reaction ID" value="UER00889"/>
</dbReference>
<evidence type="ECO:0000256" key="7">
    <source>
        <dbReference type="ARBA" id="ARBA00022958"/>
    </source>
</evidence>
<dbReference type="SUPFAM" id="SSF53613">
    <property type="entry name" value="Ribokinase-like"/>
    <property type="match status" value="1"/>
</dbReference>
<name>A0A2S8B2L8_9SPHN</name>
<feature type="binding site" evidence="9">
    <location>
        <position position="246"/>
    </location>
    <ligand>
        <name>K(+)</name>
        <dbReference type="ChEBI" id="CHEBI:29103"/>
    </ligand>
</feature>
<evidence type="ECO:0000256" key="2">
    <source>
        <dbReference type="ARBA" id="ARBA00022723"/>
    </source>
</evidence>
<dbReference type="PANTHER" id="PTHR10584:SF166">
    <property type="entry name" value="RIBOKINASE"/>
    <property type="match status" value="1"/>
</dbReference>
<proteinExistence type="inferred from homology"/>
<evidence type="ECO:0000256" key="1">
    <source>
        <dbReference type="ARBA" id="ARBA00022679"/>
    </source>
</evidence>
<dbReference type="AlphaFoldDB" id="A0A2S8B2L8"/>
<dbReference type="PANTHER" id="PTHR10584">
    <property type="entry name" value="SUGAR KINASE"/>
    <property type="match status" value="1"/>
</dbReference>
<comment type="function">
    <text evidence="9">Catalyzes the phosphorylation of ribose at O-5 in a reaction requiring ATP and magnesium. The resulting D-ribose-5-phosphate can then be used either for sythesis of nucleotides, histidine, and tryptophan, or as a component of the pentose phosphate pathway.</text>
</comment>
<evidence type="ECO:0000256" key="5">
    <source>
        <dbReference type="ARBA" id="ARBA00022840"/>
    </source>
</evidence>
<feature type="binding site" evidence="9">
    <location>
        <position position="182"/>
    </location>
    <ligand>
        <name>ATP</name>
        <dbReference type="ChEBI" id="CHEBI:30616"/>
    </ligand>
</feature>
<comment type="subcellular location">
    <subcellularLocation>
        <location evidence="9">Cytoplasm</location>
    </subcellularLocation>
</comment>
<feature type="binding site" evidence="9">
    <location>
        <position position="252"/>
    </location>
    <ligand>
        <name>substrate</name>
    </ligand>
</feature>
<evidence type="ECO:0000313" key="12">
    <source>
        <dbReference type="Proteomes" id="UP000238954"/>
    </source>
</evidence>
<protein>
    <recommendedName>
        <fullName evidence="9">Ribokinase</fullName>
        <shortName evidence="9">RK</shortName>
        <ecNumber evidence="9">2.7.1.15</ecNumber>
    </recommendedName>
</protein>
<keyword evidence="5 9" id="KW-0067">ATP-binding</keyword>
<keyword evidence="7 9" id="KW-0630">Potassium</keyword>
<feature type="binding site" evidence="9">
    <location>
        <position position="248"/>
    </location>
    <ligand>
        <name>K(+)</name>
        <dbReference type="ChEBI" id="CHEBI:29103"/>
    </ligand>
</feature>
<feature type="binding site" evidence="9">
    <location>
        <position position="138"/>
    </location>
    <ligand>
        <name>substrate</name>
    </ligand>
</feature>
<gene>
    <name evidence="9" type="primary">rbsK</name>
    <name evidence="11" type="ORF">CVO77_15920</name>
</gene>
<feature type="binding site" evidence="9">
    <location>
        <position position="282"/>
    </location>
    <ligand>
        <name>K(+)</name>
        <dbReference type="ChEBI" id="CHEBI:29103"/>
    </ligand>
</feature>
<evidence type="ECO:0000256" key="6">
    <source>
        <dbReference type="ARBA" id="ARBA00022842"/>
    </source>
</evidence>
<sequence>MAVTVAILGSLNLDVVFSCDSLPAPGETILCSDVRSGPGGKGLNQAVAARRAGCAVILIGAVGRDANGVTLLGTLEQEGIDPDRIARLDDAPTGLAHIMVDRGGENSIVVASGANKADFPLRSLIDGIEAPVFLAQLEVGLAPIKAFFAQARRAGSRTILNAAPAIPAASALFEDSDILILNEHELAQFSGASRPASDEAAIAEAARSLMVRDDQAIIVTLGARGTQIIDATGSRRIPARMVTVTDTTGAGDCFCGVLAASLARGAALADAVGRANLAASLAVQRSGAAAAMPTAAEIDAA</sequence>
<feature type="active site" description="Proton acceptor" evidence="9">
    <location>
        <position position="252"/>
    </location>
</feature>
<keyword evidence="6 9" id="KW-0460">Magnesium</keyword>
<feature type="domain" description="Carbohydrate kinase PfkB" evidence="10">
    <location>
        <begin position="5"/>
        <end position="294"/>
    </location>
</feature>
<comment type="subunit">
    <text evidence="9">Homodimer.</text>
</comment>
<feature type="binding site" evidence="9">
    <location>
        <begin position="220"/>
        <end position="225"/>
    </location>
    <ligand>
        <name>ATP</name>
        <dbReference type="ChEBI" id="CHEBI:30616"/>
    </ligand>
</feature>
<evidence type="ECO:0000256" key="3">
    <source>
        <dbReference type="ARBA" id="ARBA00022741"/>
    </source>
</evidence>
<keyword evidence="4 9" id="KW-0418">Kinase</keyword>
<dbReference type="PRINTS" id="PR00990">
    <property type="entry name" value="RIBOKINASE"/>
</dbReference>
<keyword evidence="9" id="KW-0963">Cytoplasm</keyword>
<keyword evidence="8 9" id="KW-0119">Carbohydrate metabolism</keyword>
<evidence type="ECO:0000313" key="11">
    <source>
        <dbReference type="EMBL" id="PQM26509.1"/>
    </source>
</evidence>
<evidence type="ECO:0000256" key="9">
    <source>
        <dbReference type="HAMAP-Rule" id="MF_01987"/>
    </source>
</evidence>
<keyword evidence="2 9" id="KW-0479">Metal-binding</keyword>
<dbReference type="EMBL" id="PHFW01000003">
    <property type="protein sequence ID" value="PQM26509.1"/>
    <property type="molecule type" value="Genomic_DNA"/>
</dbReference>
<keyword evidence="1 9" id="KW-0808">Transferase</keyword>
<keyword evidence="12" id="KW-1185">Reference proteome</keyword>
<dbReference type="InterPro" id="IPR011611">
    <property type="entry name" value="PfkB_dom"/>
</dbReference>
<comment type="pathway">
    <text evidence="9">Carbohydrate metabolism; D-ribose degradation; D-ribose 5-phosphate from beta-D-ribopyranose: step 2/2.</text>
</comment>
<dbReference type="Proteomes" id="UP000238954">
    <property type="component" value="Chromosome"/>
</dbReference>
<evidence type="ECO:0000256" key="8">
    <source>
        <dbReference type="ARBA" id="ARBA00023277"/>
    </source>
</evidence>
<feature type="binding site" evidence="9">
    <location>
        <position position="276"/>
    </location>
    <ligand>
        <name>ATP</name>
        <dbReference type="ChEBI" id="CHEBI:30616"/>
    </ligand>
</feature>
<comment type="caution">
    <text evidence="9">Lacks conserved residue(s) required for the propagation of feature annotation.</text>
</comment>
<feature type="binding site" evidence="9">
    <location>
        <begin position="40"/>
        <end position="44"/>
    </location>
    <ligand>
        <name>substrate</name>
    </ligand>
</feature>
<dbReference type="InterPro" id="IPR011877">
    <property type="entry name" value="Ribokinase"/>
</dbReference>
<organism evidence="11 12">
    <name type="scientific">Sphingopyxis lindanitolerans</name>
    <dbReference type="NCBI Taxonomy" id="2054227"/>
    <lineage>
        <taxon>Bacteria</taxon>
        <taxon>Pseudomonadati</taxon>
        <taxon>Pseudomonadota</taxon>
        <taxon>Alphaproteobacteria</taxon>
        <taxon>Sphingomonadales</taxon>
        <taxon>Sphingomonadaceae</taxon>
        <taxon>Sphingopyxis</taxon>
    </lineage>
</organism>
<comment type="similarity">
    <text evidence="9">Belongs to the carbohydrate kinase PfkB family. Ribokinase subfamily.</text>
</comment>
<dbReference type="Gene3D" id="3.40.1190.20">
    <property type="match status" value="1"/>
</dbReference>
<comment type="caution">
    <text evidence="11">The sequence shown here is derived from an EMBL/GenBank/DDBJ whole genome shotgun (WGS) entry which is preliminary data.</text>
</comment>
<feature type="binding site" evidence="9">
    <location>
        <begin position="12"/>
        <end position="14"/>
    </location>
    <ligand>
        <name>substrate</name>
    </ligand>
</feature>
<feature type="binding site" evidence="9">
    <location>
        <position position="285"/>
    </location>
    <ligand>
        <name>K(+)</name>
        <dbReference type="ChEBI" id="CHEBI:29103"/>
    </ligand>
</feature>
<comment type="cofactor">
    <cofactor evidence="9">
        <name>Mg(2+)</name>
        <dbReference type="ChEBI" id="CHEBI:18420"/>
    </cofactor>
    <text evidence="9">Requires a divalent cation, most likely magnesium in vivo, as an electrophilic catalyst to aid phosphoryl group transfer. It is the chelate of the metal and the nucleotide that is the actual substrate.</text>
</comment>
<feature type="binding site" evidence="9">
    <location>
        <begin position="251"/>
        <end position="252"/>
    </location>
    <ligand>
        <name>ATP</name>
        <dbReference type="ChEBI" id="CHEBI:30616"/>
    </ligand>
</feature>
<dbReference type="CDD" id="cd01174">
    <property type="entry name" value="ribokinase"/>
    <property type="match status" value="1"/>
</dbReference>
<evidence type="ECO:0000256" key="4">
    <source>
        <dbReference type="ARBA" id="ARBA00022777"/>
    </source>
</evidence>
<dbReference type="GO" id="GO:0005829">
    <property type="term" value="C:cytosol"/>
    <property type="evidence" value="ECO:0007669"/>
    <property type="project" value="TreeGrafter"/>
</dbReference>
<keyword evidence="3 9" id="KW-0547">Nucleotide-binding</keyword>
<comment type="catalytic activity">
    <reaction evidence="9">
        <text>D-ribose + ATP = D-ribose 5-phosphate + ADP + H(+)</text>
        <dbReference type="Rhea" id="RHEA:13697"/>
        <dbReference type="ChEBI" id="CHEBI:15378"/>
        <dbReference type="ChEBI" id="CHEBI:30616"/>
        <dbReference type="ChEBI" id="CHEBI:47013"/>
        <dbReference type="ChEBI" id="CHEBI:78346"/>
        <dbReference type="ChEBI" id="CHEBI:456216"/>
        <dbReference type="EC" id="2.7.1.15"/>
    </reaction>
</comment>
<dbReference type="InterPro" id="IPR002139">
    <property type="entry name" value="Ribo/fructo_kinase"/>
</dbReference>
<accession>A0A2S8B2L8</accession>
<comment type="activity regulation">
    <text evidence="9">Activated by a monovalent cation that binds near, but not in, the active site. The most likely occupant of the site in vivo is potassium. Ion binding induces a conformational change that may alter substrate affinity.</text>
</comment>
<dbReference type="EC" id="2.7.1.15" evidence="9"/>
<dbReference type="GO" id="GO:0004747">
    <property type="term" value="F:ribokinase activity"/>
    <property type="evidence" value="ECO:0007669"/>
    <property type="project" value="UniProtKB-UniRule"/>
</dbReference>
<dbReference type="GO" id="GO:0005524">
    <property type="term" value="F:ATP binding"/>
    <property type="evidence" value="ECO:0007669"/>
    <property type="project" value="UniProtKB-UniRule"/>
</dbReference>
<evidence type="ECO:0000259" key="10">
    <source>
        <dbReference type="Pfam" id="PF00294"/>
    </source>
</evidence>
<dbReference type="InterPro" id="IPR029056">
    <property type="entry name" value="Ribokinase-like"/>
</dbReference>
<feature type="binding site" evidence="9">
    <location>
        <position position="287"/>
    </location>
    <ligand>
        <name>K(+)</name>
        <dbReference type="ChEBI" id="CHEBI:29103"/>
    </ligand>
</feature>
<dbReference type="Pfam" id="PF00294">
    <property type="entry name" value="PfkB"/>
    <property type="match status" value="1"/>
</dbReference>
<reference evidence="12" key="1">
    <citation type="submission" date="2017-11" db="EMBL/GenBank/DDBJ databases">
        <title>The complete genome sequence of Sphingopyxis pomeranensis sp. nov. strain WS5A3p.</title>
        <authorList>
            <person name="Kaminski M.A."/>
        </authorList>
    </citation>
    <scope>NUCLEOTIDE SEQUENCE [LARGE SCALE GENOMIC DNA]</scope>
    <source>
        <strain evidence="12">WS5A3p</strain>
    </source>
</reference>
<dbReference type="GO" id="GO:0046872">
    <property type="term" value="F:metal ion binding"/>
    <property type="evidence" value="ECO:0007669"/>
    <property type="project" value="UniProtKB-KW"/>
</dbReference>
<dbReference type="HAMAP" id="MF_01987">
    <property type="entry name" value="Ribokinase"/>
    <property type="match status" value="1"/>
</dbReference>
<dbReference type="GO" id="GO:0019303">
    <property type="term" value="P:D-ribose catabolic process"/>
    <property type="evidence" value="ECO:0007669"/>
    <property type="project" value="UniProtKB-UniRule"/>
</dbReference>